<feature type="compositionally biased region" description="Polar residues" evidence="1">
    <location>
        <begin position="160"/>
        <end position="170"/>
    </location>
</feature>
<feature type="compositionally biased region" description="Polar residues" evidence="1">
    <location>
        <begin position="137"/>
        <end position="149"/>
    </location>
</feature>
<sequence>MDFVEHDDEYFDFVYHEQPSLETIPESSSCHHSSSYNHYHHYHNHHHKYWTRVRFLKYLSILILQYAVLSVVFQYQWNLQHPPTLPPEYYQLDDDAYMHKSFLQASKPPEATLVTSDDSKKSIITTIDGTDTSSGSHLLSISTTSAKNGTTEREMVPNEADNSLPSNDSVSDVGGDGNETLVHEEPPQEEGQLRMETAKPTAKVTQPTVHENPQQKEAQLTIETAKPTAKVIQPTVHENPPQKEAQLTIETAKPTAKVIQPTVPLNLLPRTELHFYDYFSDSWLITKDNFLQLNTTAMGHPEQACFQAIRKPNFYIHPTSKMFVDWTDFMVEHMSKWWGVFRIARDDDPTMFKHVVDILDNYLMKQSSAYNDELDTSHEEISSLPPLHRTLAMIAFREYQTGLHPARGPILSSHVLAATLASLIPMGFGRILMVGYDPDDRTRVFEALEIIEASYKGAAMKHPKHSNFFSLTLGSTEFAYAKIPKEHWVKTRAYDSNVPRGALRGVQLAVQGNLTELEAHGTTIEEWLGMKYDASYWKYFYLTEPDTILHTKQELLPSMREGLDRGLSFFPHRLQPIPHEHDLPVDKIALDRRLDGRDRPSWELPYDEQQESKHHDNENSHPSRKHFSDRYAGMYLPANVPPFSNITILDSKNKPEEYHCCDGGKGWPGRSEEFGTDQNPCNGKSWWACGFVGEGRQSKSADRVQELHKRLIPYPLMSLEQGTGVIFGPTNAGRRCFPSHSPCPNREVHVLPAS</sequence>
<proteinExistence type="predicted"/>
<evidence type="ECO:0000313" key="3">
    <source>
        <dbReference type="EMBL" id="CAJ1966125.1"/>
    </source>
</evidence>
<organism evidence="3 4">
    <name type="scientific">Cylindrotheca closterium</name>
    <dbReference type="NCBI Taxonomy" id="2856"/>
    <lineage>
        <taxon>Eukaryota</taxon>
        <taxon>Sar</taxon>
        <taxon>Stramenopiles</taxon>
        <taxon>Ochrophyta</taxon>
        <taxon>Bacillariophyta</taxon>
        <taxon>Bacillariophyceae</taxon>
        <taxon>Bacillariophycidae</taxon>
        <taxon>Bacillariales</taxon>
        <taxon>Bacillariaceae</taxon>
        <taxon>Cylindrotheca</taxon>
    </lineage>
</organism>
<dbReference type="Proteomes" id="UP001295423">
    <property type="component" value="Unassembled WGS sequence"/>
</dbReference>
<keyword evidence="2" id="KW-0472">Membrane</keyword>
<feature type="transmembrane region" description="Helical" evidence="2">
    <location>
        <begin position="55"/>
        <end position="77"/>
    </location>
</feature>
<comment type="caution">
    <text evidence="3">The sequence shown here is derived from an EMBL/GenBank/DDBJ whole genome shotgun (WGS) entry which is preliminary data.</text>
</comment>
<keyword evidence="2" id="KW-0812">Transmembrane</keyword>
<feature type="compositionally biased region" description="Basic and acidic residues" evidence="1">
    <location>
        <begin position="610"/>
        <end position="626"/>
    </location>
</feature>
<gene>
    <name evidence="3" type="ORF">CYCCA115_LOCUS21708</name>
</gene>
<keyword evidence="2" id="KW-1133">Transmembrane helix</keyword>
<keyword evidence="4" id="KW-1185">Reference proteome</keyword>
<reference evidence="3" key="1">
    <citation type="submission" date="2023-08" db="EMBL/GenBank/DDBJ databases">
        <authorList>
            <person name="Audoor S."/>
            <person name="Bilcke G."/>
        </authorList>
    </citation>
    <scope>NUCLEOTIDE SEQUENCE</scope>
</reference>
<feature type="compositionally biased region" description="Basic and acidic residues" evidence="1">
    <location>
        <begin position="181"/>
        <end position="194"/>
    </location>
</feature>
<feature type="region of interest" description="Disordered" evidence="1">
    <location>
        <begin position="599"/>
        <end position="626"/>
    </location>
</feature>
<evidence type="ECO:0000256" key="1">
    <source>
        <dbReference type="SAM" id="MobiDB-lite"/>
    </source>
</evidence>
<dbReference type="AlphaFoldDB" id="A0AAD2G907"/>
<protein>
    <submittedName>
        <fullName evidence="3">Uncharacterized protein</fullName>
    </submittedName>
</protein>
<feature type="region of interest" description="Disordered" evidence="1">
    <location>
        <begin position="134"/>
        <end position="194"/>
    </location>
</feature>
<evidence type="ECO:0000313" key="4">
    <source>
        <dbReference type="Proteomes" id="UP001295423"/>
    </source>
</evidence>
<dbReference type="EMBL" id="CAKOGP040002258">
    <property type="protein sequence ID" value="CAJ1966125.1"/>
    <property type="molecule type" value="Genomic_DNA"/>
</dbReference>
<accession>A0AAD2G907</accession>
<evidence type="ECO:0000256" key="2">
    <source>
        <dbReference type="SAM" id="Phobius"/>
    </source>
</evidence>
<name>A0AAD2G907_9STRA</name>